<dbReference type="PANTHER" id="PTHR10926:SF0">
    <property type="entry name" value="CDC50, ISOFORM A"/>
    <property type="match status" value="1"/>
</dbReference>
<keyword evidence="3 7" id="KW-0812">Transmembrane</keyword>
<evidence type="ECO:0000256" key="2">
    <source>
        <dbReference type="ARBA" id="ARBA00009457"/>
    </source>
</evidence>
<dbReference type="Pfam" id="PF03381">
    <property type="entry name" value="CDC50"/>
    <property type="match status" value="1"/>
</dbReference>
<dbReference type="AlphaFoldDB" id="A0A812WSN8"/>
<feature type="compositionally biased region" description="Basic and acidic residues" evidence="6">
    <location>
        <begin position="61"/>
        <end position="70"/>
    </location>
</feature>
<comment type="similarity">
    <text evidence="2">Belongs to the CDC50/LEM3 family.</text>
</comment>
<dbReference type="Proteomes" id="UP000649617">
    <property type="component" value="Unassembled WGS sequence"/>
</dbReference>
<gene>
    <name evidence="8" type="primary">chat-1</name>
    <name evidence="8" type="ORF">SPIL2461_LOCUS19371</name>
</gene>
<feature type="compositionally biased region" description="Basic and acidic residues" evidence="6">
    <location>
        <begin position="35"/>
        <end position="52"/>
    </location>
</feature>
<sequence length="440" mass="49026">MGQGFTLACEPCYCGVLALPTSGNMLPGSYPDSDGADKEEPISTHKIGKETDDNIFQQLEQPRDEPDRNASPEAAGQDCVGTVSKSTGPPSVAFSQQSKQSRLRTNSAELRRRSRIRRCIWHHAQQPESAITLPYWAYAYCCQMVLTTSILLAFLVLGVVLMSQSGSLHEVSVPYTANMTEQEFTIDQAFQDDVLVYYDINIVANHKSFVENKDRRVVYTFLSVATCTAADSRAWVRMRRGSDTTFVARVEAAAGDDLAPCGLVSLSTFTDNFTFHQATDNGWERLEANESDIALESDADAYGKLHPPLEGEERFYILESDQRRETWLTPGFFEHWKVWYRTPVAPHVRNLWAVIKGGLPQGSYKVQFVENSPVWHDWGVAEKRLIFAQRHSLGNRGALGLVGGLCLMLAGLEAIALAAMLLTPRCRSSRPAVQPERQNL</sequence>
<evidence type="ECO:0000256" key="3">
    <source>
        <dbReference type="ARBA" id="ARBA00022692"/>
    </source>
</evidence>
<evidence type="ECO:0000256" key="5">
    <source>
        <dbReference type="ARBA" id="ARBA00023136"/>
    </source>
</evidence>
<dbReference type="EMBL" id="CAJNIZ010044524">
    <property type="protein sequence ID" value="CAE7691751.1"/>
    <property type="molecule type" value="Genomic_DNA"/>
</dbReference>
<accession>A0A812WSN8</accession>
<feature type="transmembrane region" description="Helical" evidence="7">
    <location>
        <begin position="398"/>
        <end position="422"/>
    </location>
</feature>
<evidence type="ECO:0000313" key="9">
    <source>
        <dbReference type="Proteomes" id="UP000649617"/>
    </source>
</evidence>
<dbReference type="GO" id="GO:0005794">
    <property type="term" value="C:Golgi apparatus"/>
    <property type="evidence" value="ECO:0007669"/>
    <property type="project" value="TreeGrafter"/>
</dbReference>
<feature type="region of interest" description="Disordered" evidence="6">
    <location>
        <begin position="28"/>
        <end position="109"/>
    </location>
</feature>
<name>A0A812WSN8_SYMPI</name>
<reference evidence="8" key="1">
    <citation type="submission" date="2021-02" db="EMBL/GenBank/DDBJ databases">
        <authorList>
            <person name="Dougan E. K."/>
            <person name="Rhodes N."/>
            <person name="Thang M."/>
            <person name="Chan C."/>
        </authorList>
    </citation>
    <scope>NUCLEOTIDE SEQUENCE</scope>
</reference>
<evidence type="ECO:0000256" key="6">
    <source>
        <dbReference type="SAM" id="MobiDB-lite"/>
    </source>
</evidence>
<keyword evidence="5 7" id="KW-0472">Membrane</keyword>
<keyword evidence="4 7" id="KW-1133">Transmembrane helix</keyword>
<dbReference type="GO" id="GO:0005783">
    <property type="term" value="C:endoplasmic reticulum"/>
    <property type="evidence" value="ECO:0007669"/>
    <property type="project" value="TreeGrafter"/>
</dbReference>
<proteinExistence type="inferred from homology"/>
<comment type="subcellular location">
    <subcellularLocation>
        <location evidence="1">Membrane</location>
        <topology evidence="1">Multi-pass membrane protein</topology>
    </subcellularLocation>
</comment>
<evidence type="ECO:0000256" key="4">
    <source>
        <dbReference type="ARBA" id="ARBA00022989"/>
    </source>
</evidence>
<dbReference type="PANTHER" id="PTHR10926">
    <property type="entry name" value="CELL CYCLE CONTROL PROTEIN 50"/>
    <property type="match status" value="1"/>
</dbReference>
<keyword evidence="9" id="KW-1185">Reference proteome</keyword>
<evidence type="ECO:0000256" key="1">
    <source>
        <dbReference type="ARBA" id="ARBA00004141"/>
    </source>
</evidence>
<protein>
    <submittedName>
        <fullName evidence="8">Chat-1 protein</fullName>
    </submittedName>
</protein>
<dbReference type="GO" id="GO:0005886">
    <property type="term" value="C:plasma membrane"/>
    <property type="evidence" value="ECO:0007669"/>
    <property type="project" value="TreeGrafter"/>
</dbReference>
<organism evidence="8 9">
    <name type="scientific">Symbiodinium pilosum</name>
    <name type="common">Dinoflagellate</name>
    <dbReference type="NCBI Taxonomy" id="2952"/>
    <lineage>
        <taxon>Eukaryota</taxon>
        <taxon>Sar</taxon>
        <taxon>Alveolata</taxon>
        <taxon>Dinophyceae</taxon>
        <taxon>Suessiales</taxon>
        <taxon>Symbiodiniaceae</taxon>
        <taxon>Symbiodinium</taxon>
    </lineage>
</organism>
<dbReference type="OrthoDB" id="340608at2759"/>
<evidence type="ECO:0000256" key="7">
    <source>
        <dbReference type="SAM" id="Phobius"/>
    </source>
</evidence>
<feature type="compositionally biased region" description="Polar residues" evidence="6">
    <location>
        <begin position="83"/>
        <end position="108"/>
    </location>
</feature>
<dbReference type="InterPro" id="IPR005045">
    <property type="entry name" value="CDC50/LEM3_fam"/>
</dbReference>
<comment type="caution">
    <text evidence="8">The sequence shown here is derived from an EMBL/GenBank/DDBJ whole genome shotgun (WGS) entry which is preliminary data.</text>
</comment>
<evidence type="ECO:0000313" key="8">
    <source>
        <dbReference type="EMBL" id="CAE7691751.1"/>
    </source>
</evidence>